<protein>
    <recommendedName>
        <fullName evidence="4">Glycosyltransferase RgtA/B/C/D-like domain-containing protein</fullName>
    </recommendedName>
</protein>
<feature type="transmembrane region" description="Helical" evidence="1">
    <location>
        <begin position="396"/>
        <end position="421"/>
    </location>
</feature>
<feature type="transmembrane region" description="Helical" evidence="1">
    <location>
        <begin position="117"/>
        <end position="138"/>
    </location>
</feature>
<reference evidence="2 3" key="1">
    <citation type="submission" date="2014-06" db="EMBL/GenBank/DDBJ databases">
        <authorList>
            <person name="Urmite Genomes Urmite Genomes"/>
        </authorList>
    </citation>
    <scope>NUCLEOTIDE SEQUENCE [LARGE SCALE GENOMIC DNA]</scope>
</reference>
<gene>
    <name evidence="2" type="ORF">BN59_01007</name>
</gene>
<feature type="transmembrane region" description="Helical" evidence="1">
    <location>
        <begin position="208"/>
        <end position="228"/>
    </location>
</feature>
<keyword evidence="3" id="KW-1185">Reference proteome</keyword>
<feature type="transmembrane region" description="Helical" evidence="1">
    <location>
        <begin position="93"/>
        <end position="111"/>
    </location>
</feature>
<keyword evidence="1" id="KW-1133">Transmembrane helix</keyword>
<feature type="transmembrane region" description="Helical" evidence="1">
    <location>
        <begin position="264"/>
        <end position="285"/>
    </location>
</feature>
<keyword evidence="1" id="KW-0472">Membrane</keyword>
<feature type="transmembrane region" description="Helical" evidence="1">
    <location>
        <begin position="291"/>
        <end position="307"/>
    </location>
</feature>
<feature type="transmembrane region" description="Helical" evidence="1">
    <location>
        <begin position="370"/>
        <end position="390"/>
    </location>
</feature>
<dbReference type="EMBL" id="CCSB01000001">
    <property type="protein sequence ID" value="CDZ76732.1"/>
    <property type="molecule type" value="Genomic_DNA"/>
</dbReference>
<dbReference type="RefSeq" id="WP_141650423.1">
    <property type="nucleotide sequence ID" value="NZ_CCVW01000001.1"/>
</dbReference>
<keyword evidence="1" id="KW-0812">Transmembrane</keyword>
<dbReference type="STRING" id="1034943.BN59_01007"/>
<feature type="transmembrane region" description="Helical" evidence="1">
    <location>
        <begin position="314"/>
        <end position="334"/>
    </location>
</feature>
<organism evidence="2 3">
    <name type="scientific">Legionella massiliensis</name>
    <dbReference type="NCBI Taxonomy" id="1034943"/>
    <lineage>
        <taxon>Bacteria</taxon>
        <taxon>Pseudomonadati</taxon>
        <taxon>Pseudomonadota</taxon>
        <taxon>Gammaproteobacteria</taxon>
        <taxon>Legionellales</taxon>
        <taxon>Legionellaceae</taxon>
        <taxon>Legionella</taxon>
    </lineage>
</organism>
<dbReference type="AlphaFoldDB" id="A0A078KUQ3"/>
<proteinExistence type="predicted"/>
<evidence type="ECO:0008006" key="4">
    <source>
        <dbReference type="Google" id="ProtNLM"/>
    </source>
</evidence>
<dbReference type="Proteomes" id="UP000044071">
    <property type="component" value="Unassembled WGS sequence"/>
</dbReference>
<feature type="transmembrane region" description="Helical" evidence="1">
    <location>
        <begin position="346"/>
        <end position="363"/>
    </location>
</feature>
<evidence type="ECO:0000313" key="3">
    <source>
        <dbReference type="Proteomes" id="UP000044071"/>
    </source>
</evidence>
<feature type="transmembrane region" description="Helical" evidence="1">
    <location>
        <begin position="69"/>
        <end position="86"/>
    </location>
</feature>
<evidence type="ECO:0000256" key="1">
    <source>
        <dbReference type="SAM" id="Phobius"/>
    </source>
</evidence>
<sequence>MAFLSNPSHKISNKSYFWSLGILCLAYLIFEGFFVFYAALSMDDFWLSYHNYQYKSALPYRDFPPYKTVLGYYLFLIPLSLFHGVLKPLIYTKLWVAILNALCMGGLGIWLRKFFDSLAILYALLLVAVLELFLFYSVDIRVDIITYWTCLIAVLFVFEEKYAFAGLTIGLSFLVCQKAVWYIIAINCGLVCHWMVDARHWKMVKDIFIFNLSALIILCSYILFWTYFSSFQTVLNSIFYEAYIVSSDNWFVDHKYYNYWRFSFIVNNNPGFLLWPIAYLGLFVFPIKKRAFITSYATVIAIFILLCKQPFSYYLLAGLPMYLIVYSAFFSAVLKGDRLSKNNKKLIVIFSVLYILFLLFLFFKLSMQSSYLIAVFIPISLIVLCSVDVVENWQAIFNNLIFSSFLMIGIIFPLFIVATLLPSMDGRYQRSMVYLVQDLLATGGTYIAGVPLLHDIKQPVPGLEHIVGSSASYLEHPTKELATLMQLKSLYFSPDTMPEIIESIKKAPIKLYVDNNRFHLLPQQIHDYLATQYQHFWGSIFLYAPLVKAGEQSLDLKFAGDYQVEAEKGAEIDIDHQRVTAGSIISLKQQSHVSKANSDFRLRLIPPSLKQPLEPQFKDNAWQKVLSWN</sequence>
<feature type="transmembrane region" description="Helical" evidence="1">
    <location>
        <begin position="16"/>
        <end position="40"/>
    </location>
</feature>
<accession>A0A078KUQ3</accession>
<evidence type="ECO:0000313" key="2">
    <source>
        <dbReference type="EMBL" id="CDZ76732.1"/>
    </source>
</evidence>
<name>A0A078KUQ3_9GAMM</name>